<feature type="domain" description="F-box" evidence="1">
    <location>
        <begin position="6"/>
        <end position="55"/>
    </location>
</feature>
<evidence type="ECO:0000313" key="3">
    <source>
        <dbReference type="Proteomes" id="UP001375240"/>
    </source>
</evidence>
<dbReference type="InterPro" id="IPR001810">
    <property type="entry name" value="F-box_dom"/>
</dbReference>
<evidence type="ECO:0000313" key="2">
    <source>
        <dbReference type="EMBL" id="KAK6355484.1"/>
    </source>
</evidence>
<dbReference type="EMBL" id="JAVHNQ010000002">
    <property type="protein sequence ID" value="KAK6355484.1"/>
    <property type="molecule type" value="Genomic_DNA"/>
</dbReference>
<keyword evidence="3" id="KW-1185">Reference proteome</keyword>
<accession>A0AAV9V7B3</accession>
<name>A0AAV9V7B3_9PEZI</name>
<dbReference type="Proteomes" id="UP001375240">
    <property type="component" value="Unassembled WGS sequence"/>
</dbReference>
<gene>
    <name evidence="2" type="ORF">TWF696_004581</name>
</gene>
<comment type="caution">
    <text evidence="2">The sequence shown here is derived from an EMBL/GenBank/DDBJ whole genome shotgun (WGS) entry which is preliminary data.</text>
</comment>
<protein>
    <recommendedName>
        <fullName evidence="1">F-box domain-containing protein</fullName>
    </recommendedName>
</protein>
<sequence length="531" mass="60233">MAEQKPLLITDLPTEIIEAIVERIPIDTIPAVRLACRAFTGPATEQLFYNLYIRFNDQHVLGRPSARMLGLAQSIRLLHLRPIACECSECRGFKSQAASLVGPGRALELLKERSGRKIRAFHVFAPGAHLYPTDSTWLATLLSTYPTISSLTMPLATKTLRWAEFRAALLQLRSLSYLSLNFEYTPRNEERTTIADVQPIWDLLAANADTLRTLRLTLITRLGGPNDRDDPTGMMPAYNILTESQDDLLAPPGGWPWRAPLNLRNFKLSRYATRQCQINANGYFLNPQTVESIILIDSWQVIDMISPPEKFTNLRSLQICHAAWASEIEEVLMKIRPLESLYLTLWRRDRGIRADAVMMHRQSLKVLWVDGGFARMVDGTPVRSVDQPGERFEGDFTQFSVLEELAMRAWPKKSTQIKIPAQLKVLCTLREVGGHRKHMTAATYAKSVDLMMLGQGQSAPETEVPYPPVYIVMEIGYRARISDKTLMFLVRREDEISTLRQVHLEEAEEVVGKIRVVEGSIQPRWGRDDLP</sequence>
<proteinExistence type="predicted"/>
<organism evidence="2 3">
    <name type="scientific">Orbilia brochopaga</name>
    <dbReference type="NCBI Taxonomy" id="3140254"/>
    <lineage>
        <taxon>Eukaryota</taxon>
        <taxon>Fungi</taxon>
        <taxon>Dikarya</taxon>
        <taxon>Ascomycota</taxon>
        <taxon>Pezizomycotina</taxon>
        <taxon>Orbiliomycetes</taxon>
        <taxon>Orbiliales</taxon>
        <taxon>Orbiliaceae</taxon>
        <taxon>Orbilia</taxon>
    </lineage>
</organism>
<evidence type="ECO:0000259" key="1">
    <source>
        <dbReference type="PROSITE" id="PS50181"/>
    </source>
</evidence>
<dbReference type="AlphaFoldDB" id="A0AAV9V7B3"/>
<dbReference type="PROSITE" id="PS50181">
    <property type="entry name" value="FBOX"/>
    <property type="match status" value="1"/>
</dbReference>
<reference evidence="2 3" key="1">
    <citation type="submission" date="2019-10" db="EMBL/GenBank/DDBJ databases">
        <authorList>
            <person name="Palmer J.M."/>
        </authorList>
    </citation>
    <scope>NUCLEOTIDE SEQUENCE [LARGE SCALE GENOMIC DNA]</scope>
    <source>
        <strain evidence="2 3">TWF696</strain>
    </source>
</reference>